<evidence type="ECO:0000256" key="1">
    <source>
        <dbReference type="SAM" id="MobiDB-lite"/>
    </source>
</evidence>
<feature type="signal peptide" evidence="2">
    <location>
        <begin position="1"/>
        <end position="21"/>
    </location>
</feature>
<dbReference type="PROSITE" id="PS51257">
    <property type="entry name" value="PROKAR_LIPOPROTEIN"/>
    <property type="match status" value="1"/>
</dbReference>
<feature type="compositionally biased region" description="Polar residues" evidence="1">
    <location>
        <begin position="47"/>
        <end position="60"/>
    </location>
</feature>
<feature type="chain" id="PRO_5045232536" description="Lipoprotein" evidence="2">
    <location>
        <begin position="22"/>
        <end position="122"/>
    </location>
</feature>
<dbReference type="Proteomes" id="UP001500467">
    <property type="component" value="Unassembled WGS sequence"/>
</dbReference>
<feature type="compositionally biased region" description="Low complexity" evidence="1">
    <location>
        <begin position="32"/>
        <end position="44"/>
    </location>
</feature>
<dbReference type="RefSeq" id="WP_253856147.1">
    <property type="nucleotide sequence ID" value="NZ_BAAALM010000005.1"/>
</dbReference>
<feature type="region of interest" description="Disordered" evidence="1">
    <location>
        <begin position="23"/>
        <end position="102"/>
    </location>
</feature>
<reference evidence="3 4" key="1">
    <citation type="journal article" date="2019" name="Int. J. Syst. Evol. Microbiol.">
        <title>The Global Catalogue of Microorganisms (GCM) 10K type strain sequencing project: providing services to taxonomists for standard genome sequencing and annotation.</title>
        <authorList>
            <consortium name="The Broad Institute Genomics Platform"/>
            <consortium name="The Broad Institute Genome Sequencing Center for Infectious Disease"/>
            <person name="Wu L."/>
            <person name="Ma J."/>
        </authorList>
    </citation>
    <scope>NUCLEOTIDE SEQUENCE [LARGE SCALE GENOMIC DNA]</scope>
    <source>
        <strain evidence="3 4">JCM 13022</strain>
    </source>
</reference>
<feature type="compositionally biased region" description="Basic and acidic residues" evidence="1">
    <location>
        <begin position="83"/>
        <end position="102"/>
    </location>
</feature>
<keyword evidence="2" id="KW-0732">Signal</keyword>
<keyword evidence="4" id="KW-1185">Reference proteome</keyword>
<evidence type="ECO:0000313" key="3">
    <source>
        <dbReference type="EMBL" id="GAA1197399.1"/>
    </source>
</evidence>
<name>A0ABN1V6T4_9PSEU</name>
<accession>A0ABN1V6T4</accession>
<evidence type="ECO:0008006" key="5">
    <source>
        <dbReference type="Google" id="ProtNLM"/>
    </source>
</evidence>
<protein>
    <recommendedName>
        <fullName evidence="5">Lipoprotein</fullName>
    </recommendedName>
</protein>
<evidence type="ECO:0000313" key="4">
    <source>
        <dbReference type="Proteomes" id="UP001500467"/>
    </source>
</evidence>
<proteinExistence type="predicted"/>
<gene>
    <name evidence="3" type="ORF">GCM10009675_10840</name>
</gene>
<organism evidence="3 4">
    <name type="scientific">Prauserella alba</name>
    <dbReference type="NCBI Taxonomy" id="176898"/>
    <lineage>
        <taxon>Bacteria</taxon>
        <taxon>Bacillati</taxon>
        <taxon>Actinomycetota</taxon>
        <taxon>Actinomycetes</taxon>
        <taxon>Pseudonocardiales</taxon>
        <taxon>Pseudonocardiaceae</taxon>
        <taxon>Prauserella</taxon>
    </lineage>
</organism>
<comment type="caution">
    <text evidence="3">The sequence shown here is derived from an EMBL/GenBank/DDBJ whole genome shotgun (WGS) entry which is preliminary data.</text>
</comment>
<sequence>MTTWARLVPALLLPAVVLAGAAACTDDPNPAPTSTTSASAAPPSGSVPYSQPTSPGNPSARTGGADTGPGCGERALEAGEFNPDCKEYQGHLDPGGRGRGDTAGEAQLEYACEQGYVPKEKC</sequence>
<evidence type="ECO:0000256" key="2">
    <source>
        <dbReference type="SAM" id="SignalP"/>
    </source>
</evidence>
<dbReference type="EMBL" id="BAAALM010000005">
    <property type="protein sequence ID" value="GAA1197399.1"/>
    <property type="molecule type" value="Genomic_DNA"/>
</dbReference>